<dbReference type="PANTHER" id="PTHR30055">
    <property type="entry name" value="HTH-TYPE TRANSCRIPTIONAL REGULATOR RUTR"/>
    <property type="match status" value="1"/>
</dbReference>
<name>A0ABQ2LT26_9ACTN</name>
<organism evidence="6 7">
    <name type="scientific">Streptomyces daqingensis</name>
    <dbReference type="NCBI Taxonomy" id="1472640"/>
    <lineage>
        <taxon>Bacteria</taxon>
        <taxon>Bacillati</taxon>
        <taxon>Actinomycetota</taxon>
        <taxon>Actinomycetes</taxon>
        <taxon>Kitasatosporales</taxon>
        <taxon>Streptomycetaceae</taxon>
        <taxon>Streptomyces</taxon>
    </lineage>
</organism>
<dbReference type="InterPro" id="IPR050109">
    <property type="entry name" value="HTH-type_TetR-like_transc_reg"/>
</dbReference>
<evidence type="ECO:0000259" key="5">
    <source>
        <dbReference type="PROSITE" id="PS50977"/>
    </source>
</evidence>
<dbReference type="SUPFAM" id="SSF46689">
    <property type="entry name" value="Homeodomain-like"/>
    <property type="match status" value="1"/>
</dbReference>
<dbReference type="EMBL" id="BMMP01000002">
    <property type="protein sequence ID" value="GGO43010.1"/>
    <property type="molecule type" value="Genomic_DNA"/>
</dbReference>
<evidence type="ECO:0000313" key="7">
    <source>
        <dbReference type="Proteomes" id="UP000631535"/>
    </source>
</evidence>
<dbReference type="PROSITE" id="PS01081">
    <property type="entry name" value="HTH_TETR_1"/>
    <property type="match status" value="1"/>
</dbReference>
<evidence type="ECO:0000256" key="4">
    <source>
        <dbReference type="PROSITE-ProRule" id="PRU00335"/>
    </source>
</evidence>
<protein>
    <submittedName>
        <fullName evidence="6">Gamma-butyrolactone-binding protein</fullName>
    </submittedName>
</protein>
<keyword evidence="7" id="KW-1185">Reference proteome</keyword>
<dbReference type="InterPro" id="IPR001647">
    <property type="entry name" value="HTH_TetR"/>
</dbReference>
<evidence type="ECO:0000256" key="3">
    <source>
        <dbReference type="ARBA" id="ARBA00023163"/>
    </source>
</evidence>
<evidence type="ECO:0000256" key="2">
    <source>
        <dbReference type="ARBA" id="ARBA00023125"/>
    </source>
</evidence>
<gene>
    <name evidence="6" type="ORF">GCM10012287_05140</name>
</gene>
<dbReference type="Gene3D" id="1.10.357.10">
    <property type="entry name" value="Tetracycline Repressor, domain 2"/>
    <property type="match status" value="1"/>
</dbReference>
<sequence>MQDRAIRTRRKILEAAASVFGERGYQAATIADILSTAGVTKGALYFHFASKEQLAQGVLRAQEGQDPVPSRTCKAQELVDMVMVYVHRLQTDSMVRAGVWLALNQQAADLDRSGPFLTWSETLTELLEAAREQGELLPHVKPAETARVIVGAFAGVQAMSQTLSDYADLGERIAELLRHILPNVVISSVLASVALDGDRGTKVSAEIAAEAETDGQRLETVGG</sequence>
<dbReference type="InterPro" id="IPR047923">
    <property type="entry name" value="ArpA-like"/>
</dbReference>
<dbReference type="Pfam" id="PF00440">
    <property type="entry name" value="TetR_N"/>
    <property type="match status" value="1"/>
</dbReference>
<evidence type="ECO:0000313" key="6">
    <source>
        <dbReference type="EMBL" id="GGO43010.1"/>
    </source>
</evidence>
<dbReference type="Proteomes" id="UP000631535">
    <property type="component" value="Unassembled WGS sequence"/>
</dbReference>
<accession>A0ABQ2LT26</accession>
<dbReference type="PROSITE" id="PS50977">
    <property type="entry name" value="HTH_TETR_2"/>
    <property type="match status" value="1"/>
</dbReference>
<keyword evidence="1" id="KW-0805">Transcription regulation</keyword>
<feature type="DNA-binding region" description="H-T-H motif" evidence="4">
    <location>
        <begin position="29"/>
        <end position="48"/>
    </location>
</feature>
<proteinExistence type="predicted"/>
<keyword evidence="2 4" id="KW-0238">DNA-binding</keyword>
<dbReference type="SUPFAM" id="SSF48498">
    <property type="entry name" value="Tetracyclin repressor-like, C-terminal domain"/>
    <property type="match status" value="1"/>
</dbReference>
<dbReference type="InterPro" id="IPR009057">
    <property type="entry name" value="Homeodomain-like_sf"/>
</dbReference>
<keyword evidence="3" id="KW-0804">Transcription</keyword>
<comment type="caution">
    <text evidence="6">The sequence shown here is derived from an EMBL/GenBank/DDBJ whole genome shotgun (WGS) entry which is preliminary data.</text>
</comment>
<reference evidence="7" key="1">
    <citation type="journal article" date="2019" name="Int. J. Syst. Evol. Microbiol.">
        <title>The Global Catalogue of Microorganisms (GCM) 10K type strain sequencing project: providing services to taxonomists for standard genome sequencing and annotation.</title>
        <authorList>
            <consortium name="The Broad Institute Genomics Platform"/>
            <consortium name="The Broad Institute Genome Sequencing Center for Infectious Disease"/>
            <person name="Wu L."/>
            <person name="Ma J."/>
        </authorList>
    </citation>
    <scope>NUCLEOTIDE SEQUENCE [LARGE SCALE GENOMIC DNA]</scope>
    <source>
        <strain evidence="7">CGMCC 4.7178</strain>
    </source>
</reference>
<feature type="domain" description="HTH tetR-type" evidence="5">
    <location>
        <begin position="6"/>
        <end position="66"/>
    </location>
</feature>
<dbReference type="NCBIfam" id="NF041196">
    <property type="entry name" value="ScbR_bind_reg"/>
    <property type="match status" value="1"/>
</dbReference>
<dbReference type="InterPro" id="IPR036271">
    <property type="entry name" value="Tet_transcr_reg_TetR-rel_C_sf"/>
</dbReference>
<evidence type="ECO:0000256" key="1">
    <source>
        <dbReference type="ARBA" id="ARBA00023015"/>
    </source>
</evidence>
<dbReference type="InterPro" id="IPR023772">
    <property type="entry name" value="DNA-bd_HTH_TetR-type_CS"/>
</dbReference>
<dbReference type="PRINTS" id="PR00455">
    <property type="entry name" value="HTHTETR"/>
</dbReference>
<dbReference type="PANTHER" id="PTHR30055:SF234">
    <property type="entry name" value="HTH-TYPE TRANSCRIPTIONAL REGULATOR BETI"/>
    <property type="match status" value="1"/>
</dbReference>